<dbReference type="SUPFAM" id="SSF55060">
    <property type="entry name" value="GHMP Kinase, C-terminal domain"/>
    <property type="match status" value="1"/>
</dbReference>
<dbReference type="PIRSF" id="PIRSF000676">
    <property type="entry name" value="Homoser_kin"/>
    <property type="match status" value="1"/>
</dbReference>
<comment type="function">
    <text evidence="12 13">Catalyzes the ATP-dependent phosphorylation of L-homoserine to L-homoserine phosphate.</text>
</comment>
<keyword evidence="6 13" id="KW-0808">Transferase</keyword>
<keyword evidence="9 13" id="KW-0418">Kinase</keyword>
<comment type="similarity">
    <text evidence="2 13">Belongs to the GHMP kinase family. Homoserine kinase subfamily.</text>
</comment>
<dbReference type="PANTHER" id="PTHR20861:SF1">
    <property type="entry name" value="HOMOSERINE KINASE"/>
    <property type="match status" value="1"/>
</dbReference>
<protein>
    <recommendedName>
        <fullName evidence="4 13">Homoserine kinase</fullName>
        <shortName evidence="13">HK</shortName>
        <shortName evidence="13">HSK</shortName>
        <ecNumber evidence="3 13">2.7.1.39</ecNumber>
    </recommendedName>
</protein>
<comment type="subcellular location">
    <subcellularLocation>
        <location evidence="13">Cytoplasm</location>
    </subcellularLocation>
</comment>
<evidence type="ECO:0000256" key="2">
    <source>
        <dbReference type="ARBA" id="ARBA00007370"/>
    </source>
</evidence>
<comment type="pathway">
    <text evidence="1 13">Amino-acid biosynthesis; L-threonine biosynthesis; L-threonine from L-aspartate: step 4/5.</text>
</comment>
<feature type="domain" description="GHMP kinase C-terminal" evidence="15">
    <location>
        <begin position="221"/>
        <end position="284"/>
    </location>
</feature>
<sequence length="311" mass="31944">MAGPAFRAAAVRVRVPATSANLGPGFDAFGLALGLYDDVVVRVADSGLSVDIAGEGAETLPRDERHLLVRSMRAAFDRLGGQPRGLEVVCANRIPHGRGLGSSSAAICAGIVAARAVTIGGPSALDDDELLALASELEGHPDNVAACLRGNFTVAWTEEDRARAIALEPSAEVVPVVFVPSTEVLTETARGLLPRTVPLADAAANAGRSALLVEALTRRPELLLAATEDRIHQDYRASAMPDSAALVAALRAENVPAVISGAGPTVLALTDEAGVQKVLDFAGDHGGGGPAFAAHRLELDRTGASVLPLDV</sequence>
<dbReference type="PRINTS" id="PR00958">
    <property type="entry name" value="HOMSERKINASE"/>
</dbReference>
<dbReference type="InterPro" id="IPR014721">
    <property type="entry name" value="Ribsml_uS5_D2-typ_fold_subgr"/>
</dbReference>
<dbReference type="Gene3D" id="3.30.230.10">
    <property type="match status" value="1"/>
</dbReference>
<dbReference type="Pfam" id="PF08544">
    <property type="entry name" value="GHMP_kinases_C"/>
    <property type="match status" value="1"/>
</dbReference>
<evidence type="ECO:0000256" key="9">
    <source>
        <dbReference type="ARBA" id="ARBA00022777"/>
    </source>
</evidence>
<proteinExistence type="inferred from homology"/>
<dbReference type="InterPro" id="IPR020568">
    <property type="entry name" value="Ribosomal_Su5_D2-typ_SF"/>
</dbReference>
<dbReference type="InterPro" id="IPR013750">
    <property type="entry name" value="GHMP_kinase_C_dom"/>
</dbReference>
<gene>
    <name evidence="13 16" type="primary">thrB</name>
    <name evidence="16" type="ORF">OHA16_15680</name>
</gene>
<evidence type="ECO:0000313" key="16">
    <source>
        <dbReference type="EMBL" id="WUQ84276.1"/>
    </source>
</evidence>
<dbReference type="InterPro" id="IPR036554">
    <property type="entry name" value="GHMP_kinase_C_sf"/>
</dbReference>
<dbReference type="NCBIfam" id="TIGR00191">
    <property type="entry name" value="thrB"/>
    <property type="match status" value="1"/>
</dbReference>
<dbReference type="Gene3D" id="3.30.70.890">
    <property type="entry name" value="GHMP kinase, C-terminal domain"/>
    <property type="match status" value="1"/>
</dbReference>
<keyword evidence="17" id="KW-1185">Reference proteome</keyword>
<evidence type="ECO:0000256" key="1">
    <source>
        <dbReference type="ARBA" id="ARBA00005015"/>
    </source>
</evidence>
<evidence type="ECO:0000256" key="13">
    <source>
        <dbReference type="HAMAP-Rule" id="MF_00384"/>
    </source>
</evidence>
<evidence type="ECO:0000256" key="5">
    <source>
        <dbReference type="ARBA" id="ARBA00022605"/>
    </source>
</evidence>
<evidence type="ECO:0000259" key="14">
    <source>
        <dbReference type="Pfam" id="PF00288"/>
    </source>
</evidence>
<evidence type="ECO:0000256" key="4">
    <source>
        <dbReference type="ARBA" id="ARBA00017858"/>
    </source>
</evidence>
<name>A0ABZ1U040_9ACTN</name>
<evidence type="ECO:0000256" key="12">
    <source>
        <dbReference type="ARBA" id="ARBA00049954"/>
    </source>
</evidence>
<reference evidence="16" key="1">
    <citation type="submission" date="2022-10" db="EMBL/GenBank/DDBJ databases">
        <title>The complete genomes of actinobacterial strains from the NBC collection.</title>
        <authorList>
            <person name="Joergensen T.S."/>
            <person name="Alvarez Arevalo M."/>
            <person name="Sterndorff E.B."/>
            <person name="Faurdal D."/>
            <person name="Vuksanovic O."/>
            <person name="Mourched A.-S."/>
            <person name="Charusanti P."/>
            <person name="Shaw S."/>
            <person name="Blin K."/>
            <person name="Weber T."/>
        </authorList>
    </citation>
    <scope>NUCLEOTIDE SEQUENCE</scope>
    <source>
        <strain evidence="16">NBC_00222</strain>
    </source>
</reference>
<evidence type="ECO:0000256" key="11">
    <source>
        <dbReference type="ARBA" id="ARBA00049375"/>
    </source>
</evidence>
<dbReference type="Pfam" id="PF00288">
    <property type="entry name" value="GHMP_kinases_N"/>
    <property type="match status" value="1"/>
</dbReference>
<feature type="binding site" evidence="13">
    <location>
        <begin position="95"/>
        <end position="105"/>
    </location>
    <ligand>
        <name>ATP</name>
        <dbReference type="ChEBI" id="CHEBI:30616"/>
    </ligand>
</feature>
<dbReference type="PROSITE" id="PS00627">
    <property type="entry name" value="GHMP_KINASES_ATP"/>
    <property type="match status" value="1"/>
</dbReference>
<dbReference type="GO" id="GO:0004413">
    <property type="term" value="F:homoserine kinase activity"/>
    <property type="evidence" value="ECO:0007669"/>
    <property type="project" value="UniProtKB-EC"/>
</dbReference>
<dbReference type="EMBL" id="CP108110">
    <property type="protein sequence ID" value="WUQ84276.1"/>
    <property type="molecule type" value="Genomic_DNA"/>
</dbReference>
<evidence type="ECO:0000259" key="15">
    <source>
        <dbReference type="Pfam" id="PF08544"/>
    </source>
</evidence>
<dbReference type="RefSeq" id="WP_328955154.1">
    <property type="nucleotide sequence ID" value="NZ_CP108110.1"/>
</dbReference>
<evidence type="ECO:0000313" key="17">
    <source>
        <dbReference type="Proteomes" id="UP001432222"/>
    </source>
</evidence>
<keyword evidence="10 13" id="KW-0067">ATP-binding</keyword>
<keyword evidence="5 13" id="KW-0028">Amino-acid biosynthesis</keyword>
<evidence type="ECO:0000256" key="3">
    <source>
        <dbReference type="ARBA" id="ARBA00012078"/>
    </source>
</evidence>
<evidence type="ECO:0000256" key="8">
    <source>
        <dbReference type="ARBA" id="ARBA00022741"/>
    </source>
</evidence>
<keyword evidence="7 13" id="KW-0791">Threonine biosynthesis</keyword>
<feature type="domain" description="GHMP kinase N-terminal" evidence="14">
    <location>
        <begin position="68"/>
        <end position="150"/>
    </location>
</feature>
<dbReference type="InterPro" id="IPR006203">
    <property type="entry name" value="GHMP_knse_ATP-bd_CS"/>
</dbReference>
<dbReference type="SUPFAM" id="SSF54211">
    <property type="entry name" value="Ribosomal protein S5 domain 2-like"/>
    <property type="match status" value="1"/>
</dbReference>
<dbReference type="PANTHER" id="PTHR20861">
    <property type="entry name" value="HOMOSERINE/4-DIPHOSPHOCYTIDYL-2-C-METHYL-D-ERYTHRITOL KINASE"/>
    <property type="match status" value="1"/>
</dbReference>
<dbReference type="InterPro" id="IPR000870">
    <property type="entry name" value="Homoserine_kinase"/>
</dbReference>
<dbReference type="EC" id="2.7.1.39" evidence="3 13"/>
<dbReference type="HAMAP" id="MF_00384">
    <property type="entry name" value="Homoser_kinase"/>
    <property type="match status" value="1"/>
</dbReference>
<keyword evidence="13" id="KW-0963">Cytoplasm</keyword>
<dbReference type="Proteomes" id="UP001432222">
    <property type="component" value="Chromosome"/>
</dbReference>
<dbReference type="InterPro" id="IPR006204">
    <property type="entry name" value="GHMP_kinase_N_dom"/>
</dbReference>
<keyword evidence="8 13" id="KW-0547">Nucleotide-binding</keyword>
<organism evidence="16 17">
    <name type="scientific">Kitasatospora purpeofusca</name>
    <dbReference type="NCBI Taxonomy" id="67352"/>
    <lineage>
        <taxon>Bacteria</taxon>
        <taxon>Bacillati</taxon>
        <taxon>Actinomycetota</taxon>
        <taxon>Actinomycetes</taxon>
        <taxon>Kitasatosporales</taxon>
        <taxon>Streptomycetaceae</taxon>
        <taxon>Kitasatospora</taxon>
    </lineage>
</organism>
<evidence type="ECO:0000256" key="7">
    <source>
        <dbReference type="ARBA" id="ARBA00022697"/>
    </source>
</evidence>
<evidence type="ECO:0000256" key="6">
    <source>
        <dbReference type="ARBA" id="ARBA00022679"/>
    </source>
</evidence>
<accession>A0ABZ1U040</accession>
<evidence type="ECO:0000256" key="10">
    <source>
        <dbReference type="ARBA" id="ARBA00022840"/>
    </source>
</evidence>
<comment type="catalytic activity">
    <reaction evidence="11 13">
        <text>L-homoserine + ATP = O-phospho-L-homoserine + ADP + H(+)</text>
        <dbReference type="Rhea" id="RHEA:13985"/>
        <dbReference type="ChEBI" id="CHEBI:15378"/>
        <dbReference type="ChEBI" id="CHEBI:30616"/>
        <dbReference type="ChEBI" id="CHEBI:57476"/>
        <dbReference type="ChEBI" id="CHEBI:57590"/>
        <dbReference type="ChEBI" id="CHEBI:456216"/>
        <dbReference type="EC" id="2.7.1.39"/>
    </reaction>
</comment>